<name>A0A1I1NJ98_9CLOT</name>
<proteinExistence type="predicted"/>
<gene>
    <name evidence="1" type="ORF">SAMN05421842_11570</name>
</gene>
<sequence>MLPPCFSMIFFVIAKPRPLPLELLLSDFTNGSNIVLLIDLSIPTPSLPIFKITLLSFK</sequence>
<organism evidence="1 2">
    <name type="scientific">Clostridium uliginosum</name>
    <dbReference type="NCBI Taxonomy" id="119641"/>
    <lineage>
        <taxon>Bacteria</taxon>
        <taxon>Bacillati</taxon>
        <taxon>Bacillota</taxon>
        <taxon>Clostridia</taxon>
        <taxon>Eubacteriales</taxon>
        <taxon>Clostridiaceae</taxon>
        <taxon>Clostridium</taxon>
    </lineage>
</organism>
<accession>A0A1I1NJ98</accession>
<dbReference type="Proteomes" id="UP000199263">
    <property type="component" value="Unassembled WGS sequence"/>
</dbReference>
<protein>
    <submittedName>
        <fullName evidence="1">Uncharacterized protein</fullName>
    </submittedName>
</protein>
<keyword evidence="2" id="KW-1185">Reference proteome</keyword>
<reference evidence="1 2" key="1">
    <citation type="submission" date="2016-10" db="EMBL/GenBank/DDBJ databases">
        <authorList>
            <person name="de Groot N.N."/>
        </authorList>
    </citation>
    <scope>NUCLEOTIDE SEQUENCE [LARGE SCALE GENOMIC DNA]</scope>
    <source>
        <strain evidence="1 2">DSM 12992</strain>
    </source>
</reference>
<dbReference type="AlphaFoldDB" id="A0A1I1NJ98"/>
<evidence type="ECO:0000313" key="1">
    <source>
        <dbReference type="EMBL" id="SFC97352.1"/>
    </source>
</evidence>
<evidence type="ECO:0000313" key="2">
    <source>
        <dbReference type="Proteomes" id="UP000199263"/>
    </source>
</evidence>
<dbReference type="EMBL" id="FOMG01000015">
    <property type="protein sequence ID" value="SFC97352.1"/>
    <property type="molecule type" value="Genomic_DNA"/>
</dbReference>